<keyword evidence="3" id="KW-1185">Reference proteome</keyword>
<accession>A0ABP9F1J9</accession>
<evidence type="ECO:0000313" key="3">
    <source>
        <dbReference type="Proteomes" id="UP001501521"/>
    </source>
</evidence>
<evidence type="ECO:0000313" key="2">
    <source>
        <dbReference type="EMBL" id="GAA4890680.1"/>
    </source>
</evidence>
<dbReference type="Proteomes" id="UP001501521">
    <property type="component" value="Unassembled WGS sequence"/>
</dbReference>
<gene>
    <name evidence="2" type="ORF">GCM10025789_04020</name>
</gene>
<name>A0ABP9F1J9_9ACTN</name>
<evidence type="ECO:0008006" key="4">
    <source>
        <dbReference type="Google" id="ProtNLM"/>
    </source>
</evidence>
<feature type="compositionally biased region" description="Low complexity" evidence="1">
    <location>
        <begin position="18"/>
        <end position="42"/>
    </location>
</feature>
<comment type="caution">
    <text evidence="2">The sequence shown here is derived from an EMBL/GenBank/DDBJ whole genome shotgun (WGS) entry which is preliminary data.</text>
</comment>
<reference evidence="3" key="1">
    <citation type="journal article" date="2019" name="Int. J. Syst. Evol. Microbiol.">
        <title>The Global Catalogue of Microorganisms (GCM) 10K type strain sequencing project: providing services to taxonomists for standard genome sequencing and annotation.</title>
        <authorList>
            <consortium name="The Broad Institute Genomics Platform"/>
            <consortium name="The Broad Institute Genome Sequencing Center for Infectious Disease"/>
            <person name="Wu L."/>
            <person name="Ma J."/>
        </authorList>
    </citation>
    <scope>NUCLEOTIDE SEQUENCE [LARGE SCALE GENOMIC DNA]</scope>
    <source>
        <strain evidence="3">JCM 19125</strain>
    </source>
</reference>
<proteinExistence type="predicted"/>
<evidence type="ECO:0000256" key="1">
    <source>
        <dbReference type="SAM" id="MobiDB-lite"/>
    </source>
</evidence>
<feature type="region of interest" description="Disordered" evidence="1">
    <location>
        <begin position="1"/>
        <end position="56"/>
    </location>
</feature>
<protein>
    <recommendedName>
        <fullName evidence="4">LppP/LprE family lipoprotein</fullName>
    </recommendedName>
</protein>
<organism evidence="2 3">
    <name type="scientific">Tessaracoccus lubricantis</name>
    <dbReference type="NCBI Taxonomy" id="545543"/>
    <lineage>
        <taxon>Bacteria</taxon>
        <taxon>Bacillati</taxon>
        <taxon>Actinomycetota</taxon>
        <taxon>Actinomycetes</taxon>
        <taxon>Propionibacteriales</taxon>
        <taxon>Propionibacteriaceae</taxon>
        <taxon>Tessaracoccus</taxon>
    </lineage>
</organism>
<sequence>MTTPGATEPPPTAEIDITPTESSEAAESPEPVEAPTAESTTTLSPVEQPPQEGGPWTKLDLTLRSGADIIKATDLPESLRAFLTTRVGVEDETGCVTQEVTLHGVHADGFAYGTEESNCAGGEVVWGITDNAWHYIVQFGDAVPCADLAYNGIPEGAPGLRCLAADGTAQDY</sequence>
<dbReference type="EMBL" id="BAABLV010000008">
    <property type="protein sequence ID" value="GAA4890680.1"/>
    <property type="molecule type" value="Genomic_DNA"/>
</dbReference>